<dbReference type="EMBL" id="JAJADQ010000003">
    <property type="protein sequence ID" value="MCB2377288.1"/>
    <property type="molecule type" value="Genomic_DNA"/>
</dbReference>
<dbReference type="InterPro" id="IPR007837">
    <property type="entry name" value="DinB"/>
</dbReference>
<dbReference type="RefSeq" id="WP_226183961.1">
    <property type="nucleotide sequence ID" value="NZ_JAJADQ010000003.1"/>
</dbReference>
<dbReference type="SUPFAM" id="SSF109854">
    <property type="entry name" value="DinB/YfiT-like putative metalloenzymes"/>
    <property type="match status" value="1"/>
</dbReference>
<keyword evidence="2" id="KW-0479">Metal-binding</keyword>
<name>A0ABS8AA68_9BACT</name>
<evidence type="ECO:0000256" key="2">
    <source>
        <dbReference type="ARBA" id="ARBA00022723"/>
    </source>
</evidence>
<protein>
    <submittedName>
        <fullName evidence="3">DinB family protein</fullName>
    </submittedName>
</protein>
<evidence type="ECO:0000256" key="1">
    <source>
        <dbReference type="ARBA" id="ARBA00008635"/>
    </source>
</evidence>
<accession>A0ABS8AA68</accession>
<evidence type="ECO:0000313" key="3">
    <source>
        <dbReference type="EMBL" id="MCB2377288.1"/>
    </source>
</evidence>
<reference evidence="3" key="1">
    <citation type="submission" date="2021-10" db="EMBL/GenBank/DDBJ databases">
        <authorList>
            <person name="Dean J.D."/>
            <person name="Kim M.K."/>
            <person name="Newey C.N."/>
            <person name="Stoker T.S."/>
            <person name="Thompson D.W."/>
            <person name="Grose J.H."/>
        </authorList>
    </citation>
    <scope>NUCLEOTIDE SEQUENCE</scope>
    <source>
        <strain evidence="3">BT635</strain>
    </source>
</reference>
<proteinExistence type="inferred from homology"/>
<dbReference type="Gene3D" id="1.20.120.450">
    <property type="entry name" value="dinb family like domain"/>
    <property type="match status" value="1"/>
</dbReference>
<dbReference type="InterPro" id="IPR034660">
    <property type="entry name" value="DinB/YfiT-like"/>
</dbReference>
<comment type="caution">
    <text evidence="3">The sequence shown here is derived from an EMBL/GenBank/DDBJ whole genome shotgun (WGS) entry which is preliminary data.</text>
</comment>
<dbReference type="Proteomes" id="UP001165297">
    <property type="component" value="Unassembled WGS sequence"/>
</dbReference>
<keyword evidence="4" id="KW-1185">Reference proteome</keyword>
<comment type="similarity">
    <text evidence="1">Belongs to the DinB family.</text>
</comment>
<gene>
    <name evidence="3" type="ORF">LGH70_06820</name>
</gene>
<organism evidence="3 4">
    <name type="scientific">Hymenobacter nitidus</name>
    <dbReference type="NCBI Taxonomy" id="2880929"/>
    <lineage>
        <taxon>Bacteria</taxon>
        <taxon>Pseudomonadati</taxon>
        <taxon>Bacteroidota</taxon>
        <taxon>Cytophagia</taxon>
        <taxon>Cytophagales</taxon>
        <taxon>Hymenobacteraceae</taxon>
        <taxon>Hymenobacter</taxon>
    </lineage>
</organism>
<sequence>METTLVTAPLAQAFSTELLDEAQLTRRVLARVPVARFDWQPHPKSMTLGTLARHTADLIGWIKDTLDTTEVDVAVFDDAPVVPITSTEELLAYFQQRVEGAHAGLLHATPEDLQQSWAMRSGTQVIVEQPRAEVVRHLISHTIHHRGQLSVYLRLLDVPVPYIYGPSADEAVPQ</sequence>
<evidence type="ECO:0000313" key="4">
    <source>
        <dbReference type="Proteomes" id="UP001165297"/>
    </source>
</evidence>
<dbReference type="Pfam" id="PF05163">
    <property type="entry name" value="DinB"/>
    <property type="match status" value="1"/>
</dbReference>